<dbReference type="InterPro" id="IPR050865">
    <property type="entry name" value="BEACH_Domain"/>
</dbReference>
<dbReference type="OrthoDB" id="26681at2759"/>
<dbReference type="Gene3D" id="2.60.120.200">
    <property type="match status" value="1"/>
</dbReference>
<dbReference type="PROSITE" id="PS50082">
    <property type="entry name" value="WD_REPEATS_2"/>
    <property type="match status" value="1"/>
</dbReference>
<dbReference type="Pfam" id="PF14844">
    <property type="entry name" value="PH_BEACH"/>
    <property type="match status" value="1"/>
</dbReference>
<dbReference type="Pfam" id="PF20426">
    <property type="entry name" value="NBCH_WD40"/>
    <property type="match status" value="1"/>
</dbReference>
<keyword evidence="2" id="KW-0677">Repeat</keyword>
<keyword evidence="8" id="KW-1185">Reference proteome</keyword>
<dbReference type="EMBL" id="CAJFCJ010000018">
    <property type="protein sequence ID" value="CAD5122682.1"/>
    <property type="molecule type" value="Genomic_DNA"/>
</dbReference>
<dbReference type="InterPro" id="IPR016024">
    <property type="entry name" value="ARM-type_fold"/>
</dbReference>
<comment type="caution">
    <text evidence="7">The sequence shown here is derived from an EMBL/GenBank/DDBJ whole genome shotgun (WGS) entry which is preliminary data.</text>
</comment>
<dbReference type="SMART" id="SM00320">
    <property type="entry name" value="WD40"/>
    <property type="match status" value="3"/>
</dbReference>
<feature type="repeat" description="WD" evidence="3">
    <location>
        <begin position="2376"/>
        <end position="2417"/>
    </location>
</feature>
<dbReference type="Pfam" id="PF15787">
    <property type="entry name" value="DUF4704"/>
    <property type="match status" value="1"/>
</dbReference>
<evidence type="ECO:0000256" key="4">
    <source>
        <dbReference type="SAM" id="MobiDB-lite"/>
    </source>
</evidence>
<organism evidence="7 8">
    <name type="scientific">Dimorphilus gyrociliatus</name>
    <dbReference type="NCBI Taxonomy" id="2664684"/>
    <lineage>
        <taxon>Eukaryota</taxon>
        <taxon>Metazoa</taxon>
        <taxon>Spiralia</taxon>
        <taxon>Lophotrochozoa</taxon>
        <taxon>Annelida</taxon>
        <taxon>Polychaeta</taxon>
        <taxon>Polychaeta incertae sedis</taxon>
        <taxon>Dinophilidae</taxon>
        <taxon>Dimorphilus</taxon>
    </lineage>
</organism>
<dbReference type="Gene3D" id="2.30.29.30">
    <property type="entry name" value="Pleckstrin-homology domain (PH domain)/Phosphotyrosine-binding domain (PTB)"/>
    <property type="match status" value="1"/>
</dbReference>
<dbReference type="PROSITE" id="PS00678">
    <property type="entry name" value="WD_REPEATS_1"/>
    <property type="match status" value="1"/>
</dbReference>
<dbReference type="CDD" id="cd01201">
    <property type="entry name" value="PH_BEACH"/>
    <property type="match status" value="1"/>
</dbReference>
<sequence length="2558" mass="292450">MTSSTDGRQMWKLWMTYSDKKDINIFKKFLHVFNNVNEIFLSEDLPSQSTYLSEDAPHLSTLPDELLQVLNQQFQSVCDDIEKNTFNISLIDYTNDMIACLICLCKNLDNIALISSLKFILYITKITLLVLSKLCKENTEHLKPYNLLVHRTLYFFECLYDPYFIWRRKLGNLKIDVTKCKFYPALLDVEVIPFFYECFQQTPVEYDIQIRLFNLFGAILCGAVHNATKAICPATVDLVLKNLDNFSLTSLLHPEEKEARKSVLKCLIEMVHLVHGSSPDERQVEVNTILEGYFQTLSKLFREDVDDLSVISKNFTRDQSDLAADMLDTIPKMLDCCDKLSLQMLFLNCQSFDSLLILLERVTMNSSSPMCKELCIKIFYCLTQIMQSCTKAKIMFSENYCYEKINKALSFLNGGPSHKLVKALFEMSTECDLNLNIPQKIQNVRPLLMITEWIPYLPSKELQIWICESMQKLCTATTHNRMTCCNIGMISALLRLLSRPCDLDPIALDCVMMLLESLGRLSISAAELKQLISLFKTSNINRESLYIDRLIDAMSSMARRGGKEGALHYFDFQTPDAGITIPSIKRLLRSGFSFHAWVAFEQSMGYGNSDKEFGNITRYQIYSGNGSAFEAFIKMNGALMIGVQTKKEYHAVRVPYDTSLLDQQWHSLAVVHQSGRRPFSQDILHVYVDGKLKLNVPMKMPSLSEPFQHCSIGCPVQTRVFVKADQVVSDGKKINISFNPANWRFHIKKDGDNQSEVQSHRLGDEENCYGLPVSFYGQMGSVCVLNEPLSSMQIQSLYNAGPNSDTLFMADGVLSELSSKLVFYYNAKACKDEQSMDLSLNNNHGGLIGEKCITWHIKDVINCIGGVLTLFPLLEKLTYNKKPKTQYSQETRDTEENEWVMLPSDAESMNNRNSVARFFCLLKNMIRGSIVNEETLLTTGSVAILGAMMQQIPSTYIDIDVLMSLQELVECVEGSGNQRLLHHIYQHLLFDFRIWSVSEFTVRIGHIQYLSTLIKDNKKFFRKRYGVEYLLDIIRVYYEKDELSGLMINDCKQIRSALFGLIKFYILKDVNSMEIDYIFNFISIVEEEPILSELMDMILSVLETPEKRRSDQIILLLYEEGTAELLYMLVSCKLYTIELKEKILKIIDLLLKSSKVSEKSKGKLRLTDTGAYPGFISSLAGSPLSINCITMLFDLTINNAASSFNAILYLVQLVASADISIKLEITRKLLDILLSKPNAVKEIVKQLSWQEIIVQLLVCPPSSDNENILSPAWSTTSFQDLFKRSNSLTPARTEESDEEHLQPTTSYESRKSLIIPEFYLASQALAYKQGGQYLASPTEDDSDGSYLESPIVEPPLSSESFKDNIKYESKAEQDDIQDIYREFGLTLQREQLEKSEELTQNILIILLTLSMKGTEKSDDEAWKNRCQVLSAIDVASASKHILRPKDELKRRYLEIMLQTLIADMKLNEDIIVLMDLMGVWESDNEIHELVWIGLDLLMAFAGQNEHINLCAAATAKLHTLLHIRPFDKLQETCYVIGAIDSLLEKSLKNKSSSYNYFIPIMKALLEKCSEMLTISKFLTNMPDPANGPLFVEEFRTYIYSNEWRNFMSKQIDPSKKQYFANRFDELKAQMNTFKSQCHEQLMLDGHSRNKERGEGKLKFEKIVCNRWLERKRAEKRRCVNSMAQLKNQQLVTLRHWRGIKAFFTGERGAWAEPERSKIYWKLSPQENFSRMRPKLIVNYSYDAHKEASLLRDNQDVNPLPSTSLPNILKAAKVEDKDIGDDRLGDEEWNAISLGERRDSEGRQTPIGSQTQSLPPEKKEKLVLQEECELITLMDVSKGRLEVTTTHIYFYHSTSADGEESTIPGEDYKWSLSLLREIHFRRYNLRRSALEFFLIDQSNFFLNFQQKTRNKIYSKIVSLRPTNLIYHASRSPADLLKSSGLTQRWVNREISNFDYLMQLNTIAGRTYNDLSQYPIFPWILSDYSSDHLDLDNPAVYRDLSRPVGVINSKNEREVREKYENFEDLNGTIEKFHYGTHYSNSAGVMHYLIRMEPFTTLHIQLQSGKFDVSDRQFHSIPATWTAIMESPNDVKELIPEFFYLPEFLVNSNDFNLGKLQGSNEPVNDVILPNWADGPEDFIQKHRKALESEYVSQHLHEWIDLIFGFKQKGKAAVEALNVFYYCTYEGAVDLDAITDERERKAIEGMINNFGQTPCQLLKEPHPKRISKSEIINKLSSRIEKPLPISQHCSNLKTYYSEVYQPHDGLVFVCVPRNQPRKLLQQGLPDTLVTLSINGNLGVHGWLPYDKSIPNYFTFEKDPTLSTMKNKSRKTISGPFAPGLEVSPSLFIVTDDAKLLLSAGHWDNSLRVYSFSKGKTIGHHVRHTDIITCISLDRCGNHVMSGSRDTTCVIWEINQQNGVSHGINSFPLQTLYGHDAEITSVSLSIELDIAVSSSIDGSVIVHTARKGLYVRTLRPAADTAILTHLAMDYVGHLVVHCNLPANVHCNQQESQSLHCYSINGKHLIEQRLPCKVTAMLTLEDLLLVSLQNGNLIIMDLFGYKKS</sequence>
<protein>
    <submittedName>
        <fullName evidence="7">DgyrCDS11092</fullName>
    </submittedName>
</protein>
<dbReference type="PANTHER" id="PTHR13743:SF112">
    <property type="entry name" value="BEACH DOMAIN-CONTAINING PROTEIN"/>
    <property type="match status" value="1"/>
</dbReference>
<dbReference type="SUPFAM" id="SSF81837">
    <property type="entry name" value="BEACH domain"/>
    <property type="match status" value="1"/>
</dbReference>
<dbReference type="InterPro" id="IPR019775">
    <property type="entry name" value="WD40_repeat_CS"/>
</dbReference>
<dbReference type="InterPro" id="IPR036372">
    <property type="entry name" value="BEACH_dom_sf"/>
</dbReference>
<dbReference type="InterPro" id="IPR046851">
    <property type="entry name" value="NBCH_WD40"/>
</dbReference>
<dbReference type="GO" id="GO:0019901">
    <property type="term" value="F:protein kinase binding"/>
    <property type="evidence" value="ECO:0007669"/>
    <property type="project" value="TreeGrafter"/>
</dbReference>
<accession>A0A7I8W463</accession>
<dbReference type="GO" id="GO:0016020">
    <property type="term" value="C:membrane"/>
    <property type="evidence" value="ECO:0007669"/>
    <property type="project" value="TreeGrafter"/>
</dbReference>
<dbReference type="Pfam" id="PF16057">
    <property type="entry name" value="DUF4800"/>
    <property type="match status" value="1"/>
</dbReference>
<dbReference type="InterPro" id="IPR015943">
    <property type="entry name" value="WD40/YVTN_repeat-like_dom_sf"/>
</dbReference>
<dbReference type="FunFam" id="1.10.1540.10:FF:000001">
    <property type="entry name" value="neurobeachin isoform X1"/>
    <property type="match status" value="1"/>
</dbReference>
<evidence type="ECO:0000259" key="5">
    <source>
        <dbReference type="PROSITE" id="PS50197"/>
    </source>
</evidence>
<evidence type="ECO:0000313" key="7">
    <source>
        <dbReference type="EMBL" id="CAD5122682.1"/>
    </source>
</evidence>
<dbReference type="PROSITE" id="PS50197">
    <property type="entry name" value="BEACH"/>
    <property type="match status" value="1"/>
</dbReference>
<feature type="domain" description="BEACH" evidence="5">
    <location>
        <begin position="1929"/>
        <end position="2221"/>
    </location>
</feature>
<dbReference type="PROSITE" id="PS51783">
    <property type="entry name" value="PH_BEACH"/>
    <property type="match status" value="1"/>
</dbReference>
<dbReference type="InterPro" id="IPR036322">
    <property type="entry name" value="WD40_repeat_dom_sf"/>
</dbReference>
<dbReference type="GO" id="GO:0005829">
    <property type="term" value="C:cytosol"/>
    <property type="evidence" value="ECO:0007669"/>
    <property type="project" value="TreeGrafter"/>
</dbReference>
<dbReference type="InterPro" id="IPR031570">
    <property type="entry name" value="NBEA/BDCP_DUF4704"/>
</dbReference>
<dbReference type="SUPFAM" id="SSF48371">
    <property type="entry name" value="ARM repeat"/>
    <property type="match status" value="2"/>
</dbReference>
<evidence type="ECO:0000259" key="6">
    <source>
        <dbReference type="PROSITE" id="PS51783"/>
    </source>
</evidence>
<dbReference type="SUPFAM" id="SSF50978">
    <property type="entry name" value="WD40 repeat-like"/>
    <property type="match status" value="1"/>
</dbReference>
<feature type="domain" description="BEACH-type PH" evidence="6">
    <location>
        <begin position="1816"/>
        <end position="1916"/>
    </location>
</feature>
<dbReference type="InterPro" id="IPR023362">
    <property type="entry name" value="PH-BEACH_dom"/>
</dbReference>
<dbReference type="SUPFAM" id="SSF49899">
    <property type="entry name" value="Concanavalin A-like lectins/glucanases"/>
    <property type="match status" value="1"/>
</dbReference>
<dbReference type="SUPFAM" id="SSF50729">
    <property type="entry name" value="PH domain-like"/>
    <property type="match status" value="1"/>
</dbReference>
<dbReference type="InterPro" id="IPR001680">
    <property type="entry name" value="WD40_rpt"/>
</dbReference>
<dbReference type="InterPro" id="IPR011993">
    <property type="entry name" value="PH-like_dom_sf"/>
</dbReference>
<evidence type="ECO:0000256" key="2">
    <source>
        <dbReference type="ARBA" id="ARBA00022737"/>
    </source>
</evidence>
<evidence type="ECO:0000256" key="1">
    <source>
        <dbReference type="ARBA" id="ARBA00022574"/>
    </source>
</evidence>
<reference evidence="7 8" key="1">
    <citation type="submission" date="2020-08" db="EMBL/GenBank/DDBJ databases">
        <authorList>
            <person name="Hejnol A."/>
        </authorList>
    </citation>
    <scope>NUCLEOTIDE SEQUENCE [LARGE SCALE GENOMIC DNA]</scope>
</reference>
<feature type="region of interest" description="Disordered" evidence="4">
    <location>
        <begin position="1792"/>
        <end position="1818"/>
    </location>
</feature>
<proteinExistence type="predicted"/>
<keyword evidence="1 3" id="KW-0853">WD repeat</keyword>
<dbReference type="Pfam" id="PF02138">
    <property type="entry name" value="Beach"/>
    <property type="match status" value="1"/>
</dbReference>
<dbReference type="InterPro" id="IPR013320">
    <property type="entry name" value="ConA-like_dom_sf"/>
</dbReference>
<evidence type="ECO:0000313" key="8">
    <source>
        <dbReference type="Proteomes" id="UP000549394"/>
    </source>
</evidence>
<dbReference type="Gene3D" id="2.130.10.10">
    <property type="entry name" value="YVTN repeat-like/Quinoprotein amine dehydrogenase"/>
    <property type="match status" value="1"/>
</dbReference>
<dbReference type="Proteomes" id="UP000549394">
    <property type="component" value="Unassembled WGS sequence"/>
</dbReference>
<dbReference type="InterPro" id="IPR000409">
    <property type="entry name" value="BEACH_dom"/>
</dbReference>
<gene>
    <name evidence="7" type="ORF">DGYR_LOCUS10459</name>
</gene>
<dbReference type="GO" id="GO:0008104">
    <property type="term" value="P:intracellular protein localization"/>
    <property type="evidence" value="ECO:0007669"/>
    <property type="project" value="TreeGrafter"/>
</dbReference>
<dbReference type="SMART" id="SM01026">
    <property type="entry name" value="Beach"/>
    <property type="match status" value="1"/>
</dbReference>
<evidence type="ECO:0000256" key="3">
    <source>
        <dbReference type="PROSITE-ProRule" id="PRU00221"/>
    </source>
</evidence>
<dbReference type="CDD" id="cd06071">
    <property type="entry name" value="Beach"/>
    <property type="match status" value="1"/>
</dbReference>
<dbReference type="PANTHER" id="PTHR13743">
    <property type="entry name" value="BEIGE/BEACH-RELATED"/>
    <property type="match status" value="1"/>
</dbReference>
<dbReference type="Gene3D" id="1.10.1540.10">
    <property type="entry name" value="BEACH domain"/>
    <property type="match status" value="1"/>
</dbReference>
<name>A0A7I8W463_9ANNE</name>